<accession>A0ABN7WXL6</accession>
<gene>
    <name evidence="1" type="ORF">GMARGA_LOCUS36151</name>
</gene>
<evidence type="ECO:0000313" key="1">
    <source>
        <dbReference type="EMBL" id="CAG8842739.1"/>
    </source>
</evidence>
<feature type="non-terminal residue" evidence="1">
    <location>
        <position position="43"/>
    </location>
</feature>
<evidence type="ECO:0000313" key="2">
    <source>
        <dbReference type="Proteomes" id="UP000789901"/>
    </source>
</evidence>
<organism evidence="1 2">
    <name type="scientific">Gigaspora margarita</name>
    <dbReference type="NCBI Taxonomy" id="4874"/>
    <lineage>
        <taxon>Eukaryota</taxon>
        <taxon>Fungi</taxon>
        <taxon>Fungi incertae sedis</taxon>
        <taxon>Mucoromycota</taxon>
        <taxon>Glomeromycotina</taxon>
        <taxon>Glomeromycetes</taxon>
        <taxon>Diversisporales</taxon>
        <taxon>Gigasporaceae</taxon>
        <taxon>Gigaspora</taxon>
    </lineage>
</organism>
<reference evidence="1 2" key="1">
    <citation type="submission" date="2021-06" db="EMBL/GenBank/DDBJ databases">
        <authorList>
            <person name="Kallberg Y."/>
            <person name="Tangrot J."/>
            <person name="Rosling A."/>
        </authorList>
    </citation>
    <scope>NUCLEOTIDE SEQUENCE [LARGE SCALE GENOMIC DNA]</scope>
    <source>
        <strain evidence="1 2">120-4 pot B 10/14</strain>
    </source>
</reference>
<feature type="non-terminal residue" evidence="1">
    <location>
        <position position="1"/>
    </location>
</feature>
<proteinExistence type="predicted"/>
<dbReference type="EMBL" id="CAJVQB010070007">
    <property type="protein sequence ID" value="CAG8842739.1"/>
    <property type="molecule type" value="Genomic_DNA"/>
</dbReference>
<comment type="caution">
    <text evidence="1">The sequence shown here is derived from an EMBL/GenBank/DDBJ whole genome shotgun (WGS) entry which is preliminary data.</text>
</comment>
<dbReference type="Proteomes" id="UP000789901">
    <property type="component" value="Unassembled WGS sequence"/>
</dbReference>
<protein>
    <submittedName>
        <fullName evidence="1">28002_t:CDS:1</fullName>
    </submittedName>
</protein>
<keyword evidence="2" id="KW-1185">Reference proteome</keyword>
<name>A0ABN7WXL6_GIGMA</name>
<sequence length="43" mass="5096">KTDHQTILVIATRREFKLKMELTKLKTKKEYIIGQKNEPGVHM</sequence>